<dbReference type="EMBL" id="JABMCE010000067">
    <property type="protein sequence ID" value="NUU13495.1"/>
    <property type="molecule type" value="Genomic_DNA"/>
</dbReference>
<dbReference type="EMBL" id="JACGXP010000007">
    <property type="protein sequence ID" value="MBA8992098.1"/>
    <property type="molecule type" value="Genomic_DNA"/>
</dbReference>
<dbReference type="AlphaFoldDB" id="A0AAW3TAI2"/>
<evidence type="ECO:0008006" key="5">
    <source>
        <dbReference type="Google" id="ProtNLM"/>
    </source>
</evidence>
<evidence type="ECO:0000313" key="1">
    <source>
        <dbReference type="EMBL" id="MBA8992098.1"/>
    </source>
</evidence>
<dbReference type="SUPFAM" id="SSF52833">
    <property type="entry name" value="Thioredoxin-like"/>
    <property type="match status" value="1"/>
</dbReference>
<evidence type="ECO:0000313" key="2">
    <source>
        <dbReference type="EMBL" id="NUU13495.1"/>
    </source>
</evidence>
<keyword evidence="3" id="KW-1185">Reference proteome</keyword>
<dbReference type="Gene3D" id="3.40.30.10">
    <property type="entry name" value="Glutaredoxin"/>
    <property type="match status" value="1"/>
</dbReference>
<evidence type="ECO:0000313" key="3">
    <source>
        <dbReference type="Proteomes" id="UP000573001"/>
    </source>
</evidence>
<dbReference type="Proteomes" id="UP000573001">
    <property type="component" value="Unassembled WGS sequence"/>
</dbReference>
<dbReference type="Proteomes" id="UP000590225">
    <property type="component" value="Unassembled WGS sequence"/>
</dbReference>
<evidence type="ECO:0000313" key="4">
    <source>
        <dbReference type="Proteomes" id="UP000590225"/>
    </source>
</evidence>
<gene>
    <name evidence="1" type="ORF">FHW23_003386</name>
    <name evidence="2" type="ORF">HP507_06585</name>
</gene>
<reference evidence="1 4" key="2">
    <citation type="submission" date="2020-07" db="EMBL/GenBank/DDBJ databases">
        <title>Above-ground endophytic microbial communities from plants in different locations in the United States.</title>
        <authorList>
            <person name="Frank C."/>
        </authorList>
    </citation>
    <scope>NUCLEOTIDE SEQUENCE [LARGE SCALE GENOMIC DNA]</scope>
    <source>
        <strain evidence="1 4">WPL5_2</strain>
    </source>
</reference>
<proteinExistence type="predicted"/>
<protein>
    <recommendedName>
        <fullName evidence="5">TlpA family protein disulfide reductase</fullName>
    </recommendedName>
</protein>
<dbReference type="InterPro" id="IPR036249">
    <property type="entry name" value="Thioredoxin-like_sf"/>
</dbReference>
<comment type="caution">
    <text evidence="1">The sequence shown here is derived from an EMBL/GenBank/DDBJ whole genome shotgun (WGS) entry which is preliminary data.</text>
</comment>
<sequence length="65" mass="6726">MAQHDVPYPNVLDARDAPVRTALQRSITANATPTTVILDQDGRVAARILGAATSTQPITAIAAAS</sequence>
<organism evidence="1 4">
    <name type="scientific">Curtobacterium pusillum</name>
    <dbReference type="NCBI Taxonomy" id="69373"/>
    <lineage>
        <taxon>Bacteria</taxon>
        <taxon>Bacillati</taxon>
        <taxon>Actinomycetota</taxon>
        <taxon>Actinomycetes</taxon>
        <taxon>Micrococcales</taxon>
        <taxon>Microbacteriaceae</taxon>
        <taxon>Curtobacterium</taxon>
    </lineage>
</organism>
<dbReference type="RefSeq" id="WP_111057355.1">
    <property type="nucleotide sequence ID" value="NZ_JABMCE010000067.1"/>
</dbReference>
<reference evidence="2 3" key="1">
    <citation type="submission" date="2020-05" db="EMBL/GenBank/DDBJ databases">
        <title>Genome Sequencing of Type Strains.</title>
        <authorList>
            <person name="Lemaire J.F."/>
            <person name="Inderbitzin P."/>
            <person name="Gregorio O.A."/>
            <person name="Collins S.B."/>
            <person name="Wespe N."/>
            <person name="Knight-Connoni V."/>
        </authorList>
    </citation>
    <scope>NUCLEOTIDE SEQUENCE [LARGE SCALE GENOMIC DNA]</scope>
    <source>
        <strain evidence="2 3">ATCC 19096</strain>
    </source>
</reference>
<name>A0AAW3TAI2_9MICO</name>
<accession>A0AAW3TAI2</accession>